<dbReference type="OrthoDB" id="9802264at2"/>
<dbReference type="STRING" id="1497955.HMPREF1872_00497"/>
<dbReference type="SUPFAM" id="SSF52540">
    <property type="entry name" value="P-loop containing nucleoside triphosphate hydrolases"/>
    <property type="match status" value="1"/>
</dbReference>
<gene>
    <name evidence="8" type="ORF">HMPREF1872_00497</name>
</gene>
<evidence type="ECO:0000313" key="8">
    <source>
        <dbReference type="EMBL" id="KXB42023.1"/>
    </source>
</evidence>
<keyword evidence="9" id="KW-1185">Reference proteome</keyword>
<dbReference type="PATRIC" id="fig|1497955.3.peg.478"/>
<dbReference type="InterPro" id="IPR047641">
    <property type="entry name" value="ABC_transpr_MalK/UgpC-like"/>
</dbReference>
<dbReference type="InterPro" id="IPR008995">
    <property type="entry name" value="Mo/tungstate-bd_C_term_dom"/>
</dbReference>
<keyword evidence="4 8" id="KW-0067">ATP-binding</keyword>
<dbReference type="GO" id="GO:0055052">
    <property type="term" value="C:ATP-binding cassette (ABC) transporter complex, substrate-binding subunit-containing"/>
    <property type="evidence" value="ECO:0007669"/>
    <property type="project" value="TreeGrafter"/>
</dbReference>
<keyword evidence="2" id="KW-1003">Cell membrane</keyword>
<evidence type="ECO:0000256" key="2">
    <source>
        <dbReference type="ARBA" id="ARBA00022475"/>
    </source>
</evidence>
<dbReference type="PROSITE" id="PS50893">
    <property type="entry name" value="ABC_TRANSPORTER_2"/>
    <property type="match status" value="1"/>
</dbReference>
<evidence type="ECO:0000256" key="3">
    <source>
        <dbReference type="ARBA" id="ARBA00022741"/>
    </source>
</evidence>
<organism evidence="8 9">
    <name type="scientific">Amygdalobacter nucleatus</name>
    <dbReference type="NCBI Taxonomy" id="3029274"/>
    <lineage>
        <taxon>Bacteria</taxon>
        <taxon>Bacillati</taxon>
        <taxon>Bacillota</taxon>
        <taxon>Clostridia</taxon>
        <taxon>Eubacteriales</taxon>
        <taxon>Oscillospiraceae</taxon>
        <taxon>Amygdalobacter</taxon>
    </lineage>
</organism>
<dbReference type="PROSITE" id="PS00211">
    <property type="entry name" value="ABC_TRANSPORTER_1"/>
    <property type="match status" value="1"/>
</dbReference>
<dbReference type="AlphaFoldDB" id="A0A133YFS7"/>
<keyword evidence="5" id="KW-1278">Translocase</keyword>
<keyword evidence="1" id="KW-0813">Transport</keyword>
<sequence>MSSEIILRNVTKQFTTKSLGTVTAVENFNLEVKEGECFAFLGPSGCGKTTTLRMIAGFEDLSDGEIYLSGKLVSSRAKKLYIPPEDRQLGMVFQAFAVWPHMNVFENVAFPLRVQKRPQAEINERVQTALKHTGLDGLGNEYPANLSGGQQQRIALARAIVTNPRIMLLDEPLSNLDPKLRESMRFEIKALQKKFNFTIIFVTHDQSEAMALSDRMLVMDMGKIVQIGTPEELYNKPLNRFVHSFLGESSFMRVSVEGEQLRIAGDTQVLNIPISEEMLKKGQTKGSLLLATRPNTVEILPANSSTDQQATLHGRIIKRIFLTNFTEYIVNIGTETVKVQTPHRIEFKVGDECTLILPHAVFYEEDTEAEALRNKRQII</sequence>
<feature type="domain" description="ABC transporter" evidence="7">
    <location>
        <begin position="5"/>
        <end position="246"/>
    </location>
</feature>
<protein>
    <submittedName>
        <fullName evidence="8">ABC transporter, ATP-binding protein</fullName>
    </submittedName>
</protein>
<proteinExistence type="predicted"/>
<reference evidence="9" key="1">
    <citation type="submission" date="2016-01" db="EMBL/GenBank/DDBJ databases">
        <authorList>
            <person name="Mitreva M."/>
            <person name="Pepin K.H."/>
            <person name="Mihindukulasuriya K.A."/>
            <person name="Fulton R."/>
            <person name="Fronick C."/>
            <person name="O'Laughlin M."/>
            <person name="Miner T."/>
            <person name="Herter B."/>
            <person name="Rosa B.A."/>
            <person name="Cordes M."/>
            <person name="Tomlinson C."/>
            <person name="Wollam A."/>
            <person name="Palsikar V.B."/>
            <person name="Mardis E.R."/>
            <person name="Wilson R.K."/>
        </authorList>
    </citation>
    <scope>NUCLEOTIDE SEQUENCE [LARGE SCALE GENOMIC DNA]</scope>
    <source>
        <strain evidence="9">KA00274</strain>
    </source>
</reference>
<dbReference type="Proteomes" id="UP000070080">
    <property type="component" value="Unassembled WGS sequence"/>
</dbReference>
<keyword evidence="6" id="KW-0472">Membrane</keyword>
<dbReference type="InterPro" id="IPR003593">
    <property type="entry name" value="AAA+_ATPase"/>
</dbReference>
<dbReference type="PANTHER" id="PTHR43875">
    <property type="entry name" value="MALTODEXTRIN IMPORT ATP-BINDING PROTEIN MSMX"/>
    <property type="match status" value="1"/>
</dbReference>
<dbReference type="InterPro" id="IPR017871">
    <property type="entry name" value="ABC_transporter-like_CS"/>
</dbReference>
<dbReference type="SMART" id="SM00382">
    <property type="entry name" value="AAA"/>
    <property type="match status" value="1"/>
</dbReference>
<evidence type="ECO:0000256" key="4">
    <source>
        <dbReference type="ARBA" id="ARBA00022840"/>
    </source>
</evidence>
<dbReference type="GO" id="GO:0005524">
    <property type="term" value="F:ATP binding"/>
    <property type="evidence" value="ECO:0007669"/>
    <property type="project" value="UniProtKB-KW"/>
</dbReference>
<evidence type="ECO:0000313" key="9">
    <source>
        <dbReference type="Proteomes" id="UP000070080"/>
    </source>
</evidence>
<dbReference type="PANTHER" id="PTHR43875:SF15">
    <property type="entry name" value="TREHALOSE IMPORT ATP-BINDING PROTEIN SUGC"/>
    <property type="match status" value="1"/>
</dbReference>
<dbReference type="Gene3D" id="2.40.50.100">
    <property type="match status" value="1"/>
</dbReference>
<comment type="caution">
    <text evidence="8">The sequence shown here is derived from an EMBL/GenBank/DDBJ whole genome shotgun (WGS) entry which is preliminary data.</text>
</comment>
<keyword evidence="3" id="KW-0547">Nucleotide-binding</keyword>
<dbReference type="RefSeq" id="WP_066713461.1">
    <property type="nucleotide sequence ID" value="NZ_JARFNM010000001.1"/>
</dbReference>
<evidence type="ECO:0000256" key="6">
    <source>
        <dbReference type="ARBA" id="ARBA00023136"/>
    </source>
</evidence>
<dbReference type="EMBL" id="LSCV01000008">
    <property type="protein sequence ID" value="KXB42023.1"/>
    <property type="molecule type" value="Genomic_DNA"/>
</dbReference>
<dbReference type="InterPro" id="IPR027417">
    <property type="entry name" value="P-loop_NTPase"/>
</dbReference>
<dbReference type="Pfam" id="PF00005">
    <property type="entry name" value="ABC_tran"/>
    <property type="match status" value="1"/>
</dbReference>
<dbReference type="InterPro" id="IPR003439">
    <property type="entry name" value="ABC_transporter-like_ATP-bd"/>
</dbReference>
<dbReference type="GO" id="GO:0140359">
    <property type="term" value="F:ABC-type transporter activity"/>
    <property type="evidence" value="ECO:0007669"/>
    <property type="project" value="UniProtKB-ARBA"/>
</dbReference>
<dbReference type="FunFam" id="3.40.50.300:FF:000042">
    <property type="entry name" value="Maltose/maltodextrin ABC transporter, ATP-binding protein"/>
    <property type="match status" value="1"/>
</dbReference>
<evidence type="ECO:0000256" key="5">
    <source>
        <dbReference type="ARBA" id="ARBA00022967"/>
    </source>
</evidence>
<dbReference type="SUPFAM" id="SSF50331">
    <property type="entry name" value="MOP-like"/>
    <property type="match status" value="1"/>
</dbReference>
<evidence type="ECO:0000259" key="7">
    <source>
        <dbReference type="PROSITE" id="PS50893"/>
    </source>
</evidence>
<dbReference type="Gene3D" id="3.40.50.300">
    <property type="entry name" value="P-loop containing nucleotide triphosphate hydrolases"/>
    <property type="match status" value="1"/>
</dbReference>
<dbReference type="GO" id="GO:0016887">
    <property type="term" value="F:ATP hydrolysis activity"/>
    <property type="evidence" value="ECO:0007669"/>
    <property type="project" value="InterPro"/>
</dbReference>
<evidence type="ECO:0000256" key="1">
    <source>
        <dbReference type="ARBA" id="ARBA00022448"/>
    </source>
</evidence>
<name>A0A133YFS7_9FIRM</name>
<accession>A0A133YFS7</accession>